<evidence type="ECO:0000256" key="7">
    <source>
        <dbReference type="ARBA" id="ARBA00023163"/>
    </source>
</evidence>
<protein>
    <recommendedName>
        <fullName evidence="2">histone acetyltransferase</fullName>
        <ecNumber evidence="2">2.3.1.48</ecNumber>
    </recommendedName>
</protein>
<dbReference type="OrthoDB" id="3361892at2759"/>
<evidence type="ECO:0000256" key="4">
    <source>
        <dbReference type="ARBA" id="ARBA00022763"/>
    </source>
</evidence>
<dbReference type="InterPro" id="IPR016849">
    <property type="entry name" value="Rtt109"/>
</dbReference>
<feature type="non-terminal residue" evidence="10">
    <location>
        <position position="257"/>
    </location>
</feature>
<evidence type="ECO:0000256" key="8">
    <source>
        <dbReference type="ARBA" id="ARBA00023242"/>
    </source>
</evidence>
<accession>A0A8E2DWC3</accession>
<dbReference type="GO" id="GO:0005634">
    <property type="term" value="C:nucleus"/>
    <property type="evidence" value="ECO:0007669"/>
    <property type="project" value="UniProtKB-SubCell"/>
</dbReference>
<dbReference type="GO" id="GO:0032931">
    <property type="term" value="F:histone H3K56 acetyltransferase activity"/>
    <property type="evidence" value="ECO:0007669"/>
    <property type="project" value="TreeGrafter"/>
</dbReference>
<sequence>MHSTALNSRPLKDLLADVLPKDIDFTFYHFSTPPTKSPALYSAPPHRKPERTYCESHFLAVSVTPPVSASISSGSAEAKPSLESAPEAADELLVLAIEVLIYTTKYLTTVFVSKADSTGCISALHLPRSSSSPLKSITGCFVKWLVRERQRPGKRLVVSLFARAQDQYLFPGSVENADKHVLDDRGLIRWWCRVLDPLVREYMPEGGRSLAQRLVDAKGITTTSTATTATSAEPVAITDGEQDDQTKTTAKGYLIIP</sequence>
<dbReference type="EMBL" id="KV746359">
    <property type="protein sequence ID" value="OCK72833.1"/>
    <property type="molecule type" value="Genomic_DNA"/>
</dbReference>
<comment type="subcellular location">
    <subcellularLocation>
        <location evidence="1">Nucleus</location>
    </subcellularLocation>
</comment>
<evidence type="ECO:0000256" key="3">
    <source>
        <dbReference type="ARBA" id="ARBA00022679"/>
    </source>
</evidence>
<evidence type="ECO:0000313" key="10">
    <source>
        <dbReference type="EMBL" id="OCK72833.1"/>
    </source>
</evidence>
<dbReference type="InterPro" id="IPR013178">
    <property type="entry name" value="Histone_AcTrfase_Rtt109/CBP"/>
</dbReference>
<keyword evidence="3" id="KW-0808">Transferase</keyword>
<dbReference type="Pfam" id="PF08214">
    <property type="entry name" value="HAT_KAT11"/>
    <property type="match status" value="1"/>
</dbReference>
<keyword evidence="5" id="KW-0007">Acetylation</keyword>
<dbReference type="GO" id="GO:0006355">
    <property type="term" value="P:regulation of DNA-templated transcription"/>
    <property type="evidence" value="ECO:0007669"/>
    <property type="project" value="InterPro"/>
</dbReference>
<organism evidence="10 11">
    <name type="scientific">Lepidopterella palustris CBS 459.81</name>
    <dbReference type="NCBI Taxonomy" id="1314670"/>
    <lineage>
        <taxon>Eukaryota</taxon>
        <taxon>Fungi</taxon>
        <taxon>Dikarya</taxon>
        <taxon>Ascomycota</taxon>
        <taxon>Pezizomycotina</taxon>
        <taxon>Dothideomycetes</taxon>
        <taxon>Pleosporomycetidae</taxon>
        <taxon>Mytilinidiales</taxon>
        <taxon>Argynnaceae</taxon>
        <taxon>Lepidopterella</taxon>
    </lineage>
</organism>
<keyword evidence="8" id="KW-0539">Nucleus</keyword>
<reference evidence="10 11" key="1">
    <citation type="journal article" date="2016" name="Nat. Commun.">
        <title>Ectomycorrhizal ecology is imprinted in the genome of the dominant symbiotic fungus Cenococcum geophilum.</title>
        <authorList>
            <consortium name="DOE Joint Genome Institute"/>
            <person name="Peter M."/>
            <person name="Kohler A."/>
            <person name="Ohm R.A."/>
            <person name="Kuo A."/>
            <person name="Krutzmann J."/>
            <person name="Morin E."/>
            <person name="Arend M."/>
            <person name="Barry K.W."/>
            <person name="Binder M."/>
            <person name="Choi C."/>
            <person name="Clum A."/>
            <person name="Copeland A."/>
            <person name="Grisel N."/>
            <person name="Haridas S."/>
            <person name="Kipfer T."/>
            <person name="LaButti K."/>
            <person name="Lindquist E."/>
            <person name="Lipzen A."/>
            <person name="Maire R."/>
            <person name="Meier B."/>
            <person name="Mihaltcheva S."/>
            <person name="Molinier V."/>
            <person name="Murat C."/>
            <person name="Poggeler S."/>
            <person name="Quandt C.A."/>
            <person name="Sperisen C."/>
            <person name="Tritt A."/>
            <person name="Tisserant E."/>
            <person name="Crous P.W."/>
            <person name="Henrissat B."/>
            <person name="Nehls U."/>
            <person name="Egli S."/>
            <person name="Spatafora J.W."/>
            <person name="Grigoriev I.V."/>
            <person name="Martin F.M."/>
        </authorList>
    </citation>
    <scope>NUCLEOTIDE SEQUENCE [LARGE SCALE GENOMIC DNA]</scope>
    <source>
        <strain evidence="10 11">CBS 459.81</strain>
    </source>
</reference>
<evidence type="ECO:0000256" key="2">
    <source>
        <dbReference type="ARBA" id="ARBA00013184"/>
    </source>
</evidence>
<name>A0A8E2DWC3_9PEZI</name>
<keyword evidence="6" id="KW-0805">Transcription regulation</keyword>
<dbReference type="InterPro" id="IPR051236">
    <property type="entry name" value="HAT_RTT109-like"/>
</dbReference>
<dbReference type="SMART" id="SM01250">
    <property type="entry name" value="KAT11"/>
    <property type="match status" value="1"/>
</dbReference>
<evidence type="ECO:0000256" key="1">
    <source>
        <dbReference type="ARBA" id="ARBA00004123"/>
    </source>
</evidence>
<dbReference type="PANTHER" id="PTHR31571:SF2">
    <property type="entry name" value="HISTONE ACETYLTRANSFERASE RTT109"/>
    <property type="match status" value="1"/>
</dbReference>
<dbReference type="Proteomes" id="UP000250266">
    <property type="component" value="Unassembled WGS sequence"/>
</dbReference>
<dbReference type="EC" id="2.3.1.48" evidence="2"/>
<dbReference type="GO" id="GO:0006974">
    <property type="term" value="P:DNA damage response"/>
    <property type="evidence" value="ECO:0007669"/>
    <property type="project" value="UniProtKB-KW"/>
</dbReference>
<evidence type="ECO:0000256" key="5">
    <source>
        <dbReference type="ARBA" id="ARBA00022990"/>
    </source>
</evidence>
<keyword evidence="11" id="KW-1185">Reference proteome</keyword>
<dbReference type="AlphaFoldDB" id="A0A8E2DWC3"/>
<proteinExistence type="predicted"/>
<dbReference type="PANTHER" id="PTHR31571">
    <property type="entry name" value="ALTERED INHERITANCE OF MITOCHONDRIA PROTEIN 6"/>
    <property type="match status" value="1"/>
</dbReference>
<evidence type="ECO:0000256" key="6">
    <source>
        <dbReference type="ARBA" id="ARBA00023015"/>
    </source>
</evidence>
<keyword evidence="7" id="KW-0804">Transcription</keyword>
<gene>
    <name evidence="10" type="ORF">K432DRAFT_448095</name>
</gene>
<keyword evidence="4" id="KW-0227">DNA damage</keyword>
<evidence type="ECO:0000313" key="11">
    <source>
        <dbReference type="Proteomes" id="UP000250266"/>
    </source>
</evidence>
<comment type="catalytic activity">
    <reaction evidence="9">
        <text>L-lysyl-[histone] + acetyl-CoA = N(6)-acetyl-L-lysyl-[histone] + CoA + H(+)</text>
        <dbReference type="Rhea" id="RHEA:21992"/>
        <dbReference type="Rhea" id="RHEA-COMP:9845"/>
        <dbReference type="Rhea" id="RHEA-COMP:11338"/>
        <dbReference type="ChEBI" id="CHEBI:15378"/>
        <dbReference type="ChEBI" id="CHEBI:29969"/>
        <dbReference type="ChEBI" id="CHEBI:57287"/>
        <dbReference type="ChEBI" id="CHEBI:57288"/>
        <dbReference type="ChEBI" id="CHEBI:61930"/>
        <dbReference type="EC" id="2.3.1.48"/>
    </reaction>
    <physiologicalReaction direction="left-to-right" evidence="9">
        <dbReference type="Rhea" id="RHEA:21993"/>
    </physiologicalReaction>
</comment>
<evidence type="ECO:0000256" key="9">
    <source>
        <dbReference type="ARBA" id="ARBA00048940"/>
    </source>
</evidence>
<dbReference type="PROSITE" id="PS51728">
    <property type="entry name" value="RTT109_HAT"/>
    <property type="match status" value="1"/>
</dbReference>